<evidence type="ECO:0000313" key="2">
    <source>
        <dbReference type="EMBL" id="CEM51995.1"/>
    </source>
</evidence>
<feature type="compositionally biased region" description="Acidic residues" evidence="1">
    <location>
        <begin position="459"/>
        <end position="489"/>
    </location>
</feature>
<feature type="compositionally biased region" description="Acidic residues" evidence="1">
    <location>
        <begin position="536"/>
        <end position="547"/>
    </location>
</feature>
<feature type="region of interest" description="Disordered" evidence="1">
    <location>
        <begin position="399"/>
        <end position="633"/>
    </location>
</feature>
<feature type="compositionally biased region" description="Basic residues" evidence="1">
    <location>
        <begin position="512"/>
        <end position="525"/>
    </location>
</feature>
<feature type="compositionally biased region" description="Acidic residues" evidence="1">
    <location>
        <begin position="442"/>
        <end position="451"/>
    </location>
</feature>
<feature type="compositionally biased region" description="Acidic residues" evidence="1">
    <location>
        <begin position="596"/>
        <end position="633"/>
    </location>
</feature>
<dbReference type="EMBL" id="CDMZ01005116">
    <property type="protein sequence ID" value="CEM51995.1"/>
    <property type="molecule type" value="Genomic_DNA"/>
</dbReference>
<proteinExistence type="predicted"/>
<dbReference type="AlphaFoldDB" id="A0A0G4I4T8"/>
<evidence type="ECO:0000256" key="1">
    <source>
        <dbReference type="SAM" id="MobiDB-lite"/>
    </source>
</evidence>
<name>A0A0G4I4T8_9ALVE</name>
<feature type="compositionally biased region" description="Basic residues" evidence="1">
    <location>
        <begin position="576"/>
        <end position="592"/>
    </location>
</feature>
<protein>
    <submittedName>
        <fullName evidence="2">Uncharacterized protein</fullName>
    </submittedName>
</protein>
<accession>A0A0G4I4T8</accession>
<reference evidence="2" key="1">
    <citation type="submission" date="2014-11" db="EMBL/GenBank/DDBJ databases">
        <authorList>
            <person name="Otto D Thomas"/>
            <person name="Naeem Raeece"/>
        </authorList>
    </citation>
    <scope>NUCLEOTIDE SEQUENCE</scope>
</reference>
<feature type="compositionally biased region" description="Acidic residues" evidence="1">
    <location>
        <begin position="400"/>
        <end position="418"/>
    </location>
</feature>
<sequence>MRKEGPTPLAAMKKDRVSMALDESRKNRVKEVSRWERIKYDGGENNAAAEEYEAPVGDDPTGVIIDLPLLRIGPEGIETRKQFGLKATVAYGNTQAWVGGMVEYGHMGGVRIEGGVEASPASSWLETELKEDQEGGEVIAQAVDSQLVQLKIPQVTRTKISQAIKATLSFDDGKDREGVLAASIQPQKQSSVIPEDLMKKALRAARVESMKEFKFAYTKLIMKFGLGGALAFAVGQVDDDGYKVVGVEGEIAMVHPTNLGRLRQFYPEDNQLDAFLKAIALHVPREEDPLEEPEEEDKCCKWLGPVSLKRGFACSEVRLPAAFEDWSTFTNRLVVYAFASFDSFDELAVSPGRPFHLRCKRARCIRLSHILLRVEDFEETGAKRVPGFVGSKEKRVIEEVKEEEEEGDGGDEDEEDEEGGGRRKRRGRSKRRRRKRRGDGIAEVDDDEDEAVGGHQQGEYEEDWGDYIDEDPEQEGGGDWREEEQEEEGGYGWEYQEGEEIAEEGEEEHKGSGRSKSKKGKGKKSARGELRQIAVVEEDGGEDDEETGGGRRFASSPPHSKRGGEGEEERDEGRSERKKSAKEKKKKSKKKASVAAEEDEGGEEGDWEWQWEGDGEGQEAQNEDEEIDLERSY</sequence>
<feature type="compositionally biased region" description="Basic residues" evidence="1">
    <location>
        <begin position="422"/>
        <end position="437"/>
    </location>
</feature>
<gene>
    <name evidence="2" type="ORF">Cvel_11006</name>
</gene>
<dbReference type="VEuPathDB" id="CryptoDB:Cvel_11006"/>
<organism evidence="2">
    <name type="scientific">Chromera velia CCMP2878</name>
    <dbReference type="NCBI Taxonomy" id="1169474"/>
    <lineage>
        <taxon>Eukaryota</taxon>
        <taxon>Sar</taxon>
        <taxon>Alveolata</taxon>
        <taxon>Colpodellida</taxon>
        <taxon>Chromeraceae</taxon>
        <taxon>Chromera</taxon>
    </lineage>
</organism>
<feature type="compositionally biased region" description="Acidic residues" evidence="1">
    <location>
        <begin position="496"/>
        <end position="506"/>
    </location>
</feature>